<evidence type="ECO:0000256" key="1">
    <source>
        <dbReference type="SAM" id="MobiDB-lite"/>
    </source>
</evidence>
<proteinExistence type="predicted"/>
<sequence>MKLLGREPHPKEIFFYHGRSSEDDVDVESILRPVRVQHLEAAAPFPDSDDDTLYVKLSWDLKTFRDAIGLTPSSVPIIKMSLMNTSRATAPSRRKESEPVTEPSLGVLAEEEDENAPKLQAGAAPRSSKRKSVVKVLSCIRKQLSFLNDQLDPNSDEDDEDEFVPSRKELQTTEEEEEEEEELDSDEEVVVK</sequence>
<accession>A0A1A8I931</accession>
<gene>
    <name evidence="2" type="primary">ORC1</name>
</gene>
<feature type="compositionally biased region" description="Acidic residues" evidence="1">
    <location>
        <begin position="172"/>
        <end position="192"/>
    </location>
</feature>
<dbReference type="EMBL" id="HAED01006548">
    <property type="protein sequence ID" value="SBQ92605.1"/>
    <property type="molecule type" value="Transcribed_RNA"/>
</dbReference>
<protein>
    <submittedName>
        <fullName evidence="2">Origin recognition complex, subunit 1</fullName>
    </submittedName>
</protein>
<reference evidence="2" key="1">
    <citation type="submission" date="2016-05" db="EMBL/GenBank/DDBJ databases">
        <authorList>
            <person name="Lavstsen T."/>
            <person name="Jespersen J.S."/>
        </authorList>
    </citation>
    <scope>NUCLEOTIDE SEQUENCE</scope>
    <source>
        <tissue evidence="2">Brain</tissue>
    </source>
</reference>
<reference evidence="2" key="2">
    <citation type="submission" date="2016-06" db="EMBL/GenBank/DDBJ databases">
        <title>The genome of a short-lived fish provides insights into sex chromosome evolution and the genetic control of aging.</title>
        <authorList>
            <person name="Reichwald K."/>
            <person name="Felder M."/>
            <person name="Petzold A."/>
            <person name="Koch P."/>
            <person name="Groth M."/>
            <person name="Platzer M."/>
        </authorList>
    </citation>
    <scope>NUCLEOTIDE SEQUENCE</scope>
    <source>
        <tissue evidence="2">Brain</tissue>
    </source>
</reference>
<dbReference type="Gene3D" id="2.30.30.490">
    <property type="match status" value="1"/>
</dbReference>
<evidence type="ECO:0000313" key="2">
    <source>
        <dbReference type="EMBL" id="SBQ92605.1"/>
    </source>
</evidence>
<feature type="region of interest" description="Disordered" evidence="1">
    <location>
        <begin position="147"/>
        <end position="192"/>
    </location>
</feature>
<organism evidence="2">
    <name type="scientific">Nothobranchius kuhntae</name>
    <name type="common">Beira killifish</name>
    <dbReference type="NCBI Taxonomy" id="321403"/>
    <lineage>
        <taxon>Eukaryota</taxon>
        <taxon>Metazoa</taxon>
        <taxon>Chordata</taxon>
        <taxon>Craniata</taxon>
        <taxon>Vertebrata</taxon>
        <taxon>Euteleostomi</taxon>
        <taxon>Actinopterygii</taxon>
        <taxon>Neopterygii</taxon>
        <taxon>Teleostei</taxon>
        <taxon>Neoteleostei</taxon>
        <taxon>Acanthomorphata</taxon>
        <taxon>Ovalentaria</taxon>
        <taxon>Atherinomorphae</taxon>
        <taxon>Cyprinodontiformes</taxon>
        <taxon>Nothobranchiidae</taxon>
        <taxon>Nothobranchius</taxon>
    </lineage>
</organism>
<name>A0A1A8I931_NOTKU</name>
<feature type="compositionally biased region" description="Acidic residues" evidence="1">
    <location>
        <begin position="154"/>
        <end position="163"/>
    </location>
</feature>
<dbReference type="InterPro" id="IPR043151">
    <property type="entry name" value="BAH_sf"/>
</dbReference>
<feature type="region of interest" description="Disordered" evidence="1">
    <location>
        <begin position="88"/>
        <end position="132"/>
    </location>
</feature>
<dbReference type="AlphaFoldDB" id="A0A1A8I931"/>